<comment type="caution">
    <text evidence="3">The sequence shown here is derived from an EMBL/GenBank/DDBJ whole genome shotgun (WGS) entry which is preliminary data.</text>
</comment>
<dbReference type="GO" id="GO:0003677">
    <property type="term" value="F:DNA binding"/>
    <property type="evidence" value="ECO:0007669"/>
    <property type="project" value="UniProtKB-KW"/>
</dbReference>
<evidence type="ECO:0000256" key="1">
    <source>
        <dbReference type="ARBA" id="ARBA00023125"/>
    </source>
</evidence>
<gene>
    <name evidence="3" type="ORF">MiSe_58380</name>
</gene>
<evidence type="ECO:0000313" key="3">
    <source>
        <dbReference type="EMBL" id="GET41026.1"/>
    </source>
</evidence>
<dbReference type="InterPro" id="IPR010095">
    <property type="entry name" value="Cas12f1-like_TNB"/>
</dbReference>
<dbReference type="RefSeq" id="WP_226587251.1">
    <property type="nucleotide sequence ID" value="NZ_BLAY01000107.1"/>
</dbReference>
<evidence type="ECO:0000313" key="4">
    <source>
        <dbReference type="Proteomes" id="UP001050975"/>
    </source>
</evidence>
<dbReference type="NCBIfam" id="NF040570">
    <property type="entry name" value="guided_TnpB"/>
    <property type="match status" value="1"/>
</dbReference>
<dbReference type="EMBL" id="BLAY01000107">
    <property type="protein sequence ID" value="GET41026.1"/>
    <property type="molecule type" value="Genomic_DNA"/>
</dbReference>
<evidence type="ECO:0000259" key="2">
    <source>
        <dbReference type="Pfam" id="PF07282"/>
    </source>
</evidence>
<organism evidence="3 4">
    <name type="scientific">Microseira wollei NIES-4236</name>
    <dbReference type="NCBI Taxonomy" id="2530354"/>
    <lineage>
        <taxon>Bacteria</taxon>
        <taxon>Bacillati</taxon>
        <taxon>Cyanobacteriota</taxon>
        <taxon>Cyanophyceae</taxon>
        <taxon>Oscillatoriophycideae</taxon>
        <taxon>Aerosakkonematales</taxon>
        <taxon>Aerosakkonemataceae</taxon>
        <taxon>Microseira</taxon>
    </lineage>
</organism>
<dbReference type="AlphaFoldDB" id="A0AAV3XHT1"/>
<dbReference type="NCBIfam" id="TIGR01766">
    <property type="entry name" value="IS200/IS605 family accessory protein TnpB-like domain"/>
    <property type="match status" value="1"/>
</dbReference>
<keyword evidence="1" id="KW-0238">DNA-binding</keyword>
<keyword evidence="4" id="KW-1185">Reference proteome</keyword>
<reference evidence="3" key="1">
    <citation type="submission" date="2019-10" db="EMBL/GenBank/DDBJ databases">
        <title>Draft genome sequece of Microseira wollei NIES-4236.</title>
        <authorList>
            <person name="Yamaguchi H."/>
            <person name="Suzuki S."/>
            <person name="Kawachi M."/>
        </authorList>
    </citation>
    <scope>NUCLEOTIDE SEQUENCE</scope>
    <source>
        <strain evidence="3">NIES-4236</strain>
    </source>
</reference>
<proteinExistence type="predicted"/>
<protein>
    <submittedName>
        <fullName evidence="3">ISSoc7, transposase</fullName>
    </submittedName>
</protein>
<sequence length="146" mass="16871">MTHCIKLLARIAYKLAESAVVIGDLSQRQMAMKSENKWLNRAVFNDWGLYQFVEMLQYKCQLAGKQFHTISERDTSKTCHRCGHTQDMPLHQRTYRCPGCSLKMDRDENSARNILLRYLARLEPHKLLSVCGVLGVTQAIDTFKHV</sequence>
<dbReference type="Pfam" id="PF07282">
    <property type="entry name" value="Cas12f1-like_TNB"/>
    <property type="match status" value="1"/>
</dbReference>
<name>A0AAV3XHT1_9CYAN</name>
<accession>A0AAV3XHT1</accession>
<feature type="domain" description="Cas12f1-like TNB" evidence="2">
    <location>
        <begin position="50"/>
        <end position="114"/>
    </location>
</feature>
<dbReference type="Proteomes" id="UP001050975">
    <property type="component" value="Unassembled WGS sequence"/>
</dbReference>